<dbReference type="AlphaFoldDB" id="A0A1G5PER9"/>
<sequence length="30" mass="3195">MTLTALLHELFASYAQAASGNAPEEAFLAR</sequence>
<reference evidence="3" key="1">
    <citation type="submission" date="2016-10" db="EMBL/GenBank/DDBJ databases">
        <authorList>
            <person name="de Groot N.N."/>
        </authorList>
    </citation>
    <scope>NUCLEOTIDE SEQUENCE [LARGE SCALE GENOMIC DNA]</scope>
    <source>
        <strain evidence="3">DSM 15758</strain>
    </source>
</reference>
<accession>A0A1G5PER9</accession>
<dbReference type="EMBL" id="FMWB01000019">
    <property type="protein sequence ID" value="SCZ48042.1"/>
    <property type="molecule type" value="Genomic_DNA"/>
</dbReference>
<comment type="caution">
    <text evidence="2">The sequence shown here is derived from an EMBL/GenBank/DDBJ whole genome shotgun (WGS) entry which is preliminary data.</text>
</comment>
<evidence type="ECO:0000313" key="3">
    <source>
        <dbReference type="Proteomes" id="UP000183046"/>
    </source>
</evidence>
<evidence type="ECO:0000313" key="2">
    <source>
        <dbReference type="EMBL" id="SCZ48042.1"/>
    </source>
</evidence>
<reference evidence="2" key="2">
    <citation type="submission" date="2016-10" db="EMBL/GenBank/DDBJ databases">
        <authorList>
            <person name="Varghese N."/>
            <person name="Submissions S."/>
        </authorList>
    </citation>
    <scope>NUCLEOTIDE SEQUENCE</scope>
    <source>
        <strain evidence="2">DSM 15758</strain>
    </source>
</reference>
<organism evidence="2 3">
    <name type="scientific">Pseudomonas oryzihabitans</name>
    <dbReference type="NCBI Taxonomy" id="47885"/>
    <lineage>
        <taxon>Bacteria</taxon>
        <taxon>Pseudomonadati</taxon>
        <taxon>Pseudomonadota</taxon>
        <taxon>Gammaproteobacteria</taxon>
        <taxon>Pseudomonadales</taxon>
        <taxon>Pseudomonadaceae</taxon>
        <taxon>Pseudomonas</taxon>
    </lineage>
</organism>
<name>A0A1G5PER9_9PSED</name>
<evidence type="ECO:0000313" key="1">
    <source>
        <dbReference type="EMBL" id="MDR6235202.1"/>
    </source>
</evidence>
<gene>
    <name evidence="1" type="ORF">QE440_002943</name>
    <name evidence="2" type="ORF">SAMN05216279_11945</name>
</gene>
<proteinExistence type="predicted"/>
<dbReference type="Proteomes" id="UP001268036">
    <property type="component" value="Unassembled WGS sequence"/>
</dbReference>
<reference evidence="1" key="3">
    <citation type="submission" date="2023-08" db="EMBL/GenBank/DDBJ databases">
        <title>Functional and genomic diversity of the sorghum phyllosphere microbiome.</title>
        <authorList>
            <person name="Shade A."/>
        </authorList>
    </citation>
    <scope>NUCLEOTIDE SEQUENCE</scope>
    <source>
        <strain evidence="1">SORGH_AS_0201</strain>
    </source>
</reference>
<protein>
    <submittedName>
        <fullName evidence="2">Uncharacterized protein</fullName>
    </submittedName>
</protein>
<dbReference type="Proteomes" id="UP000183046">
    <property type="component" value="Unassembled WGS sequence"/>
</dbReference>
<dbReference type="EMBL" id="JAVJAF010000001">
    <property type="protein sequence ID" value="MDR6235202.1"/>
    <property type="molecule type" value="Genomic_DNA"/>
</dbReference>